<dbReference type="InterPro" id="IPR047175">
    <property type="entry name" value="CotS-like"/>
</dbReference>
<accession>A0A7G9FM77</accession>
<dbReference type="SUPFAM" id="SSF56112">
    <property type="entry name" value="Protein kinase-like (PK-like)"/>
    <property type="match status" value="1"/>
</dbReference>
<reference evidence="1 2" key="1">
    <citation type="submission" date="2020-08" db="EMBL/GenBank/DDBJ databases">
        <authorList>
            <person name="Liu C."/>
            <person name="Sun Q."/>
        </authorList>
    </citation>
    <scope>NUCLEOTIDE SEQUENCE [LARGE SCALE GENOMIC DNA]</scope>
    <source>
        <strain evidence="1 2">NSJ-4</strain>
    </source>
</reference>
<evidence type="ECO:0000313" key="2">
    <source>
        <dbReference type="Proteomes" id="UP000515819"/>
    </source>
</evidence>
<dbReference type="RefSeq" id="WP_021984514.1">
    <property type="nucleotide sequence ID" value="NZ_CP060632.1"/>
</dbReference>
<dbReference type="KEGG" id="wcp:H9Q76_13275"/>
<gene>
    <name evidence="1" type="ORF">H9Q76_13275</name>
</gene>
<name>A0A7G9FM77_9FIRM</name>
<dbReference type="Gene3D" id="3.90.1200.10">
    <property type="match status" value="1"/>
</dbReference>
<proteinExistence type="predicted"/>
<dbReference type="Proteomes" id="UP000515819">
    <property type="component" value="Chromosome"/>
</dbReference>
<sequence length="330" mass="38834">MAEKMSEVFEMYDVRLDHIGRGRGAMLLQTDKGVRQIRATTAGEKRLQAEYDFKEHMYLAGFPHIDRLVKNVEDELITYDRYGNPFVMRMFFDGREMGVSNKNEIMLAVDNLVALHRAGRTVWQEVDRDMQIREKNDVKRRNREMKRVHNYIAKQSPKREFESLFMQAFPYFYEQGLNCEQAEAGTAGESEHMGYCHGTYNHHSVLVCGTADARYIATINFEKYHIGNQLQDLYYFIRKTVEKNGYAFALLTAILERYQQGIPLQQMDVAYICGLYRYPEKFYKLSNQYMNGSKTRISPKMVEKLNRIMEEEEKKQTLLEKLSSYNISKK</sequence>
<dbReference type="InterPro" id="IPR011009">
    <property type="entry name" value="Kinase-like_dom_sf"/>
</dbReference>
<evidence type="ECO:0000313" key="1">
    <source>
        <dbReference type="EMBL" id="QNL99658.1"/>
    </source>
</evidence>
<dbReference type="PANTHER" id="PTHR39179">
    <property type="entry name" value="SPORE COAT PROTEIN I"/>
    <property type="match status" value="1"/>
</dbReference>
<organism evidence="1 2">
    <name type="scientific">Wujia chipingensis</name>
    <dbReference type="NCBI Taxonomy" id="2763670"/>
    <lineage>
        <taxon>Bacteria</taxon>
        <taxon>Bacillati</taxon>
        <taxon>Bacillota</taxon>
        <taxon>Clostridia</taxon>
        <taxon>Lachnospirales</taxon>
        <taxon>Lachnospiraceae</taxon>
        <taxon>Wujia</taxon>
    </lineage>
</organism>
<keyword evidence="2" id="KW-1185">Reference proteome</keyword>
<dbReference type="PANTHER" id="PTHR39179:SF1">
    <property type="entry name" value="SPORE COAT PROTEIN I"/>
    <property type="match status" value="1"/>
</dbReference>
<dbReference type="AlphaFoldDB" id="A0A7G9FM77"/>
<dbReference type="GO" id="GO:0042601">
    <property type="term" value="C:endospore-forming forespore"/>
    <property type="evidence" value="ECO:0007669"/>
    <property type="project" value="TreeGrafter"/>
</dbReference>
<protein>
    <submittedName>
        <fullName evidence="1">Uncharacterized protein</fullName>
    </submittedName>
</protein>
<dbReference type="EMBL" id="CP060632">
    <property type="protein sequence ID" value="QNL99658.1"/>
    <property type="molecule type" value="Genomic_DNA"/>
</dbReference>